<dbReference type="EMBL" id="SOBW01000008">
    <property type="protein sequence ID" value="TDU40259.1"/>
    <property type="molecule type" value="Genomic_DNA"/>
</dbReference>
<dbReference type="RefSeq" id="WP_133758285.1">
    <property type="nucleotide sequence ID" value="NZ_SOBW01000008.1"/>
</dbReference>
<evidence type="ECO:0000256" key="1">
    <source>
        <dbReference type="SAM" id="Phobius"/>
    </source>
</evidence>
<dbReference type="Proteomes" id="UP000294689">
    <property type="component" value="Unassembled WGS sequence"/>
</dbReference>
<proteinExistence type="predicted"/>
<comment type="caution">
    <text evidence="2">The sequence shown here is derived from an EMBL/GenBank/DDBJ whole genome shotgun (WGS) entry which is preliminary data.</text>
</comment>
<keyword evidence="3" id="KW-1185">Reference proteome</keyword>
<keyword evidence="1" id="KW-0472">Membrane</keyword>
<feature type="transmembrane region" description="Helical" evidence="1">
    <location>
        <begin position="12"/>
        <end position="39"/>
    </location>
</feature>
<keyword evidence="1" id="KW-1133">Transmembrane helix</keyword>
<evidence type="ECO:0008006" key="4">
    <source>
        <dbReference type="Google" id="ProtNLM"/>
    </source>
</evidence>
<keyword evidence="1" id="KW-0812">Transmembrane</keyword>
<dbReference type="OrthoDB" id="1099888at2"/>
<organism evidence="2 3">
    <name type="scientific">Gelidibacter sediminis</name>
    <dbReference type="NCBI Taxonomy" id="1608710"/>
    <lineage>
        <taxon>Bacteria</taxon>
        <taxon>Pseudomonadati</taxon>
        <taxon>Bacteroidota</taxon>
        <taxon>Flavobacteriia</taxon>
        <taxon>Flavobacteriales</taxon>
        <taxon>Flavobacteriaceae</taxon>
        <taxon>Gelidibacter</taxon>
    </lineage>
</organism>
<name>A0A4R7Q0Y5_9FLAO</name>
<feature type="transmembrane region" description="Helical" evidence="1">
    <location>
        <begin position="65"/>
        <end position="84"/>
    </location>
</feature>
<gene>
    <name evidence="2" type="ORF">BXY82_2306</name>
</gene>
<accession>A0A4R7Q0Y5</accession>
<sequence length="109" mass="12063">MEQQKLNTTIIYVLSILGLLCCCIGGLGFILAGVAYFIAHTKLKEAHLNPEQYTNISGMKTAKTVALVILILNLVYLGATVYRVSTTGWDVIMEQSREMMEGYGFEVPE</sequence>
<dbReference type="NCBIfam" id="NF040945">
    <property type="entry name" value="CCC_membrane"/>
    <property type="match status" value="1"/>
</dbReference>
<reference evidence="2 3" key="1">
    <citation type="submission" date="2019-03" db="EMBL/GenBank/DDBJ databases">
        <title>Genomic Encyclopedia of Archaeal and Bacterial Type Strains, Phase II (KMG-II): from individual species to whole genera.</title>
        <authorList>
            <person name="Goeker M."/>
        </authorList>
    </citation>
    <scope>NUCLEOTIDE SEQUENCE [LARGE SCALE GENOMIC DNA]</scope>
    <source>
        <strain evidence="2 3">DSM 28135</strain>
    </source>
</reference>
<evidence type="ECO:0000313" key="3">
    <source>
        <dbReference type="Proteomes" id="UP000294689"/>
    </source>
</evidence>
<protein>
    <recommendedName>
        <fullName evidence="4">Interferon-induced transmembrane protein</fullName>
    </recommendedName>
</protein>
<evidence type="ECO:0000313" key="2">
    <source>
        <dbReference type="EMBL" id="TDU40259.1"/>
    </source>
</evidence>
<dbReference type="AlphaFoldDB" id="A0A4R7Q0Y5"/>